<dbReference type="EnsemblPlants" id="ONIVA10G10560.1">
    <property type="protein sequence ID" value="ONIVA10G10560.1"/>
    <property type="gene ID" value="ONIVA10G10560"/>
</dbReference>
<feature type="region of interest" description="Disordered" evidence="1">
    <location>
        <begin position="45"/>
        <end position="71"/>
    </location>
</feature>
<sequence>MASAGALMMVTFFFDLTWRSNSKHCTSNFPVTITRLAGMSTVTLSTPGTATAGEDSDVEAPLPLPPVPPATAAFSAAASSSFSFTEETDGGGHRRPAAAHVVSDQ</sequence>
<evidence type="ECO:0000256" key="1">
    <source>
        <dbReference type="SAM" id="MobiDB-lite"/>
    </source>
</evidence>
<reference evidence="3" key="1">
    <citation type="submission" date="2015-04" db="UniProtKB">
        <authorList>
            <consortium name="EnsemblPlants"/>
        </authorList>
    </citation>
    <scope>IDENTIFICATION</scope>
    <source>
        <strain evidence="3">SL10</strain>
    </source>
</reference>
<dbReference type="Gramene" id="ONIVA10G10560.1">
    <property type="protein sequence ID" value="ONIVA10G10560.1"/>
    <property type="gene ID" value="ONIVA10G10560"/>
</dbReference>
<reference evidence="3" key="2">
    <citation type="submission" date="2018-04" db="EMBL/GenBank/DDBJ databases">
        <title>OnivRS2 (Oryza nivara Reference Sequence Version 2).</title>
        <authorList>
            <person name="Zhang J."/>
            <person name="Kudrna D."/>
            <person name="Lee S."/>
            <person name="Talag J."/>
            <person name="Rajasekar S."/>
            <person name="Welchert J."/>
            <person name="Hsing Y.-I."/>
            <person name="Wing R.A."/>
        </authorList>
    </citation>
    <scope>NUCLEOTIDE SEQUENCE [LARGE SCALE GENOMIC DNA]</scope>
</reference>
<feature type="signal peptide" evidence="2">
    <location>
        <begin position="1"/>
        <end position="22"/>
    </location>
</feature>
<accession>A0A0E0ISJ2</accession>
<evidence type="ECO:0000313" key="3">
    <source>
        <dbReference type="EnsemblPlants" id="ONIVA10G10560.1"/>
    </source>
</evidence>
<keyword evidence="4" id="KW-1185">Reference proteome</keyword>
<feature type="chain" id="PRO_5002363084" description="Secreted protein" evidence="2">
    <location>
        <begin position="23"/>
        <end position="105"/>
    </location>
</feature>
<dbReference type="HOGENOM" id="CLU_2240925_0_0_1"/>
<evidence type="ECO:0000313" key="4">
    <source>
        <dbReference type="Proteomes" id="UP000006591"/>
    </source>
</evidence>
<evidence type="ECO:0008006" key="5">
    <source>
        <dbReference type="Google" id="ProtNLM"/>
    </source>
</evidence>
<dbReference type="Proteomes" id="UP000006591">
    <property type="component" value="Chromosome 10"/>
</dbReference>
<feature type="region of interest" description="Disordered" evidence="1">
    <location>
        <begin position="83"/>
        <end position="105"/>
    </location>
</feature>
<evidence type="ECO:0000256" key="2">
    <source>
        <dbReference type="SAM" id="SignalP"/>
    </source>
</evidence>
<protein>
    <recommendedName>
        <fullName evidence="5">Secreted protein</fullName>
    </recommendedName>
</protein>
<organism evidence="3">
    <name type="scientific">Oryza nivara</name>
    <name type="common">Indian wild rice</name>
    <name type="synonym">Oryza sativa f. spontanea</name>
    <dbReference type="NCBI Taxonomy" id="4536"/>
    <lineage>
        <taxon>Eukaryota</taxon>
        <taxon>Viridiplantae</taxon>
        <taxon>Streptophyta</taxon>
        <taxon>Embryophyta</taxon>
        <taxon>Tracheophyta</taxon>
        <taxon>Spermatophyta</taxon>
        <taxon>Magnoliopsida</taxon>
        <taxon>Liliopsida</taxon>
        <taxon>Poales</taxon>
        <taxon>Poaceae</taxon>
        <taxon>BOP clade</taxon>
        <taxon>Oryzoideae</taxon>
        <taxon>Oryzeae</taxon>
        <taxon>Oryzinae</taxon>
        <taxon>Oryza</taxon>
    </lineage>
</organism>
<dbReference type="AlphaFoldDB" id="A0A0E0ISJ2"/>
<name>A0A0E0ISJ2_ORYNI</name>
<proteinExistence type="predicted"/>
<keyword evidence="2" id="KW-0732">Signal</keyword>